<evidence type="ECO:0000313" key="1">
    <source>
        <dbReference type="EMBL" id="CAJ2636863.1"/>
    </source>
</evidence>
<proteinExistence type="predicted"/>
<reference evidence="1" key="1">
    <citation type="submission" date="2023-10" db="EMBL/GenBank/DDBJ databases">
        <authorList>
            <person name="Rodriguez Cubillos JULIANA M."/>
            <person name="De Vega J."/>
        </authorList>
    </citation>
    <scope>NUCLEOTIDE SEQUENCE</scope>
</reference>
<comment type="caution">
    <text evidence="1">The sequence shown here is derived from an EMBL/GenBank/DDBJ whole genome shotgun (WGS) entry which is preliminary data.</text>
</comment>
<keyword evidence="2" id="KW-1185">Reference proteome</keyword>
<organism evidence="1 2">
    <name type="scientific">Trifolium pratense</name>
    <name type="common">Red clover</name>
    <dbReference type="NCBI Taxonomy" id="57577"/>
    <lineage>
        <taxon>Eukaryota</taxon>
        <taxon>Viridiplantae</taxon>
        <taxon>Streptophyta</taxon>
        <taxon>Embryophyta</taxon>
        <taxon>Tracheophyta</taxon>
        <taxon>Spermatophyta</taxon>
        <taxon>Magnoliopsida</taxon>
        <taxon>eudicotyledons</taxon>
        <taxon>Gunneridae</taxon>
        <taxon>Pentapetalae</taxon>
        <taxon>rosids</taxon>
        <taxon>fabids</taxon>
        <taxon>Fabales</taxon>
        <taxon>Fabaceae</taxon>
        <taxon>Papilionoideae</taxon>
        <taxon>50 kb inversion clade</taxon>
        <taxon>NPAAA clade</taxon>
        <taxon>Hologalegina</taxon>
        <taxon>IRL clade</taxon>
        <taxon>Trifolieae</taxon>
        <taxon>Trifolium</taxon>
    </lineage>
</organism>
<accession>A0ACB0IZ80</accession>
<dbReference type="EMBL" id="CASHSV030000013">
    <property type="protein sequence ID" value="CAJ2636863.1"/>
    <property type="molecule type" value="Genomic_DNA"/>
</dbReference>
<protein>
    <submittedName>
        <fullName evidence="1">Uncharacterized protein</fullName>
    </submittedName>
</protein>
<evidence type="ECO:0000313" key="2">
    <source>
        <dbReference type="Proteomes" id="UP001177021"/>
    </source>
</evidence>
<name>A0ACB0IZ80_TRIPR</name>
<sequence>MINTSTRLFRNMKMVKLLLIRLFWGKWREFLGLSLGVKLENDVLRVFLCDIEMLWGYGVGVLFHVCSDDECN</sequence>
<dbReference type="Proteomes" id="UP001177021">
    <property type="component" value="Unassembled WGS sequence"/>
</dbReference>
<gene>
    <name evidence="1" type="ORF">MILVUS5_LOCUS7302</name>
</gene>